<protein>
    <recommendedName>
        <fullName evidence="1">F5/8 type C domain-containing protein</fullName>
    </recommendedName>
</protein>
<evidence type="ECO:0000313" key="3">
    <source>
        <dbReference type="Proteomes" id="UP001500033"/>
    </source>
</evidence>
<gene>
    <name evidence="2" type="ORF">GCM10009576_028150</name>
</gene>
<proteinExistence type="predicted"/>
<dbReference type="PROSITE" id="PS50022">
    <property type="entry name" value="FA58C_3"/>
    <property type="match status" value="1"/>
</dbReference>
<dbReference type="Proteomes" id="UP001500033">
    <property type="component" value="Unassembled WGS sequence"/>
</dbReference>
<dbReference type="EMBL" id="BAAAIE010000013">
    <property type="protein sequence ID" value="GAA0976897.1"/>
    <property type="molecule type" value="Genomic_DNA"/>
</dbReference>
<accession>A0ABN1S7B9</accession>
<evidence type="ECO:0000259" key="1">
    <source>
        <dbReference type="PROSITE" id="PS50022"/>
    </source>
</evidence>
<dbReference type="SUPFAM" id="SSF49785">
    <property type="entry name" value="Galactose-binding domain-like"/>
    <property type="match status" value="1"/>
</dbReference>
<dbReference type="InterPro" id="IPR008979">
    <property type="entry name" value="Galactose-bd-like_sf"/>
</dbReference>
<evidence type="ECO:0000313" key="2">
    <source>
        <dbReference type="EMBL" id="GAA0976897.1"/>
    </source>
</evidence>
<comment type="caution">
    <text evidence="2">The sequence shown here is derived from an EMBL/GenBank/DDBJ whole genome shotgun (WGS) entry which is preliminary data.</text>
</comment>
<dbReference type="Gene3D" id="2.60.120.260">
    <property type="entry name" value="Galactose-binding domain-like"/>
    <property type="match status" value="1"/>
</dbReference>
<feature type="domain" description="F5/8 type C" evidence="1">
    <location>
        <begin position="1"/>
        <end position="84"/>
    </location>
</feature>
<name>A0ABN1S7B9_9ACTN</name>
<keyword evidence="3" id="KW-1185">Reference proteome</keyword>
<dbReference type="Pfam" id="PF22633">
    <property type="entry name" value="F5_F8_type_C_2"/>
    <property type="match status" value="1"/>
</dbReference>
<sequence>MDLGSEQRITSVRLNWGVAYGKDYDIQVSGDGTSWGTVAQRRGRTSAGSDTLAFSATTARHVRRQGITRGTGYGYSLYPVEVFA</sequence>
<organism evidence="2 3">
    <name type="scientific">Streptomyces rhizosphaericus</name>
    <dbReference type="NCBI Taxonomy" id="114699"/>
    <lineage>
        <taxon>Bacteria</taxon>
        <taxon>Bacillati</taxon>
        <taxon>Actinomycetota</taxon>
        <taxon>Actinomycetes</taxon>
        <taxon>Kitasatosporales</taxon>
        <taxon>Streptomycetaceae</taxon>
        <taxon>Streptomyces</taxon>
        <taxon>Streptomyces violaceusniger group</taxon>
    </lineage>
</organism>
<dbReference type="InterPro" id="IPR000421">
    <property type="entry name" value="FA58C"/>
</dbReference>
<reference evidence="2 3" key="1">
    <citation type="journal article" date="2019" name="Int. J. Syst. Evol. Microbiol.">
        <title>The Global Catalogue of Microorganisms (GCM) 10K type strain sequencing project: providing services to taxonomists for standard genome sequencing and annotation.</title>
        <authorList>
            <consortium name="The Broad Institute Genomics Platform"/>
            <consortium name="The Broad Institute Genome Sequencing Center for Infectious Disease"/>
            <person name="Wu L."/>
            <person name="Ma J."/>
        </authorList>
    </citation>
    <scope>NUCLEOTIDE SEQUENCE [LARGE SCALE GENOMIC DNA]</scope>
    <source>
        <strain evidence="2 3">JCM 11445</strain>
    </source>
</reference>